<proteinExistence type="predicted"/>
<evidence type="ECO:0000313" key="1">
    <source>
        <dbReference type="EMBL" id="QBK93603.1"/>
    </source>
</evidence>
<name>A0A481ZCD7_9VIRU</name>
<gene>
    <name evidence="1" type="ORF">LCPAC404_03070</name>
</gene>
<organism evidence="1">
    <name type="scientific">Pithovirus LCPAC404</name>
    <dbReference type="NCBI Taxonomy" id="2506597"/>
    <lineage>
        <taxon>Viruses</taxon>
        <taxon>Pithoviruses</taxon>
    </lineage>
</organism>
<reference evidence="1" key="1">
    <citation type="journal article" date="2019" name="MBio">
        <title>Virus Genomes from Deep Sea Sediments Expand the Ocean Megavirome and Support Independent Origins of Viral Gigantism.</title>
        <authorList>
            <person name="Backstrom D."/>
            <person name="Yutin N."/>
            <person name="Jorgensen S.L."/>
            <person name="Dharamshi J."/>
            <person name="Homa F."/>
            <person name="Zaremba-Niedwiedzka K."/>
            <person name="Spang A."/>
            <person name="Wolf Y.I."/>
            <person name="Koonin E.V."/>
            <person name="Ettema T.J."/>
        </authorList>
    </citation>
    <scope>NUCLEOTIDE SEQUENCE</scope>
</reference>
<dbReference type="EMBL" id="MK500599">
    <property type="protein sequence ID" value="QBK93603.1"/>
    <property type="molecule type" value="Genomic_DNA"/>
</dbReference>
<sequence length="620" mass="71085">MIDKTDLKLMKYNTNMEKYSVSIISSNKSHRLFVKSLFPDFIIADDVCATTDAIIVVGNDDELDRPVRPNRDTQVIAVNVAIENSKDIYMGKYDYFDHVFLKNTKYLVRLQRRLGAKFAHYLPDLDILTNVRPTQELQNSLLNREFGKNIHKYLRSLWNTKQLMGIVQGMERRTPFIDVMDSTSANDVYKSFTKLQRSLTKNNTVRPSESAMKRLISFVSLRLTGDISNDILMKTLKKTPNRFLDCILALKRQHSKHMLKDCARLSLVHHGSPKYPWIDIMKGISSLMTDNGLLFDPCIGNTFRDSEALELDGIIPYTVSWVGLIHDLPDQLSENTLFCKSLRTCNALICFTDVIYREIEKILEAWNVNGCVMHNVELIKLAHPACIPNSFYSSPSPQQIVIFPPVNKEIPFSFYRLRTPEMMKKVAFGCNLPELKITKEAIQNVEEDGTLLQSILNHIQNEDFLLDTFGLQYADVPYEFSFTVNSSLGPVQSTDKNGTYVTRLKSYIEDVLDSCQSVSSEDYAIADSIVFLDEDNVAVLTQCMMRNIPVLINRSLSNVEYLGKDYPMFFDSLEHASSLMDDKIINSAYVYLKNMDKYQNTVENFIGKIKECKFYTSLFQ</sequence>
<accession>A0A481ZCD7</accession>
<protein>
    <submittedName>
        <fullName evidence="1">Uncharacterized protein</fullName>
    </submittedName>
</protein>